<evidence type="ECO:0000259" key="4">
    <source>
        <dbReference type="Pfam" id="PF10531"/>
    </source>
</evidence>
<dbReference type="Pfam" id="PF02563">
    <property type="entry name" value="Poly_export"/>
    <property type="match status" value="1"/>
</dbReference>
<dbReference type="EMBL" id="FQXG01000004">
    <property type="protein sequence ID" value="SHH75682.1"/>
    <property type="molecule type" value="Genomic_DNA"/>
</dbReference>
<reference evidence="5 6" key="1">
    <citation type="submission" date="2016-11" db="EMBL/GenBank/DDBJ databases">
        <authorList>
            <person name="Jaros S."/>
            <person name="Januszkiewicz K."/>
            <person name="Wedrychowicz H."/>
        </authorList>
    </citation>
    <scope>NUCLEOTIDE SEQUENCE [LARGE SCALE GENOMIC DNA]</scope>
    <source>
        <strain evidence="5 6">DSM 16917</strain>
    </source>
</reference>
<accession>A0A1M5VK78</accession>
<keyword evidence="6" id="KW-1185">Reference proteome</keyword>
<name>A0A1M5VK78_9GAMM</name>
<dbReference type="InterPro" id="IPR019554">
    <property type="entry name" value="Soluble_ligand-bd"/>
</dbReference>
<sequence>MPLIDMTRMTKLFRQAACLSLLFVGGAYANTLDPSLAAAAQASNTQLPAQGMSANAQQAALSQGQVPMLPGQLSPDALLPPPEEGLPPPYGANLFAGGYETERFDGLNEDYLIAPGDKISIWVWGAVNQGEVVTVDNQGNIFIKNIGPVQVANVKASAVNDYVTSQIKRVYKSDVNIYVNLLTATPVSVFVTGSVLRPGQYAGMASDSPLYFLKRAGGIDAERGSYRTIEVRRNGQAIANIDLYDFLLEGRLPRINFKDNDVILVKKQQATVLVAGAVRNPFRFEFSGDAATGDELAKYARPLAKASHVGIAGDRASGPFSVYLPYKAFEDYELRDGDRLLFNDDLRAQVFDIQVQGSYLGPSYFAVKRDTRLHDLLAHIEVDPGLADFSNVYVQRQSVAEKQKEMIDQSLQRLERSVFTAPASSDGEARIRAEEARMVLEFTERARQIEPLGKVVVADNGKVANILLEQGDIVWIPSKTDLVHIGGEVIMPQAVVANPNAKVKDYIAWAGGYTERANYEQIMVIHPNGMIDTNYTGALQPGDQILVLPRVDAKTMQAVKDITQIIYQIAVAANVAVN</sequence>
<dbReference type="Gene3D" id="3.10.560.10">
    <property type="entry name" value="Outer membrane lipoprotein wza domain like"/>
    <property type="match status" value="2"/>
</dbReference>
<gene>
    <name evidence="5" type="ORF">SAMN02745129_2826</name>
</gene>
<dbReference type="Pfam" id="PF10531">
    <property type="entry name" value="SLBB"/>
    <property type="match status" value="1"/>
</dbReference>
<evidence type="ECO:0000313" key="6">
    <source>
        <dbReference type="Proteomes" id="UP000184268"/>
    </source>
</evidence>
<dbReference type="PANTHER" id="PTHR33619">
    <property type="entry name" value="POLYSACCHARIDE EXPORT PROTEIN GFCE-RELATED"/>
    <property type="match status" value="1"/>
</dbReference>
<dbReference type="GO" id="GO:0015159">
    <property type="term" value="F:polysaccharide transmembrane transporter activity"/>
    <property type="evidence" value="ECO:0007669"/>
    <property type="project" value="InterPro"/>
</dbReference>
<dbReference type="STRING" id="299255.SAMN02745129_2826"/>
<evidence type="ECO:0000256" key="2">
    <source>
        <dbReference type="SAM" id="SignalP"/>
    </source>
</evidence>
<feature type="signal peptide" evidence="2">
    <location>
        <begin position="1"/>
        <end position="29"/>
    </location>
</feature>
<feature type="domain" description="Soluble ligand binding" evidence="4">
    <location>
        <begin position="483"/>
        <end position="525"/>
    </location>
</feature>
<evidence type="ECO:0000256" key="1">
    <source>
        <dbReference type="ARBA" id="ARBA00022729"/>
    </source>
</evidence>
<dbReference type="PANTHER" id="PTHR33619:SF3">
    <property type="entry name" value="POLYSACCHARIDE EXPORT PROTEIN GFCE-RELATED"/>
    <property type="match status" value="1"/>
</dbReference>
<dbReference type="Proteomes" id="UP000184268">
    <property type="component" value="Unassembled WGS sequence"/>
</dbReference>
<dbReference type="InterPro" id="IPR003715">
    <property type="entry name" value="Poly_export_N"/>
</dbReference>
<protein>
    <submittedName>
        <fullName evidence="5">Protein involved in polysaccharide export, contains SLBB domain of the beta-grasp fold</fullName>
    </submittedName>
</protein>
<dbReference type="AlphaFoldDB" id="A0A1M5VK78"/>
<evidence type="ECO:0000313" key="5">
    <source>
        <dbReference type="EMBL" id="SHH75682.1"/>
    </source>
</evidence>
<proteinExistence type="predicted"/>
<dbReference type="InterPro" id="IPR049712">
    <property type="entry name" value="Poly_export"/>
</dbReference>
<evidence type="ECO:0000259" key="3">
    <source>
        <dbReference type="Pfam" id="PF02563"/>
    </source>
</evidence>
<organism evidence="5 6">
    <name type="scientific">Ferrimonas marina</name>
    <dbReference type="NCBI Taxonomy" id="299255"/>
    <lineage>
        <taxon>Bacteria</taxon>
        <taxon>Pseudomonadati</taxon>
        <taxon>Pseudomonadota</taxon>
        <taxon>Gammaproteobacteria</taxon>
        <taxon>Alteromonadales</taxon>
        <taxon>Ferrimonadaceae</taxon>
        <taxon>Ferrimonas</taxon>
    </lineage>
</organism>
<feature type="chain" id="PRO_5012612695" evidence="2">
    <location>
        <begin position="30"/>
        <end position="578"/>
    </location>
</feature>
<feature type="domain" description="Polysaccharide export protein N-terminal" evidence="3">
    <location>
        <begin position="108"/>
        <end position="181"/>
    </location>
</feature>
<keyword evidence="1 2" id="KW-0732">Signal</keyword>